<dbReference type="AlphaFoldDB" id="A0A2I1NBP8"/>
<dbReference type="NCBIfam" id="NF004685">
    <property type="entry name" value="PRK06029.1"/>
    <property type="match status" value="1"/>
</dbReference>
<protein>
    <submittedName>
        <fullName evidence="6">3-octaprenyl-4-hydroxybenzoate carboxy-lyase</fullName>
    </submittedName>
</protein>
<evidence type="ECO:0000259" key="5">
    <source>
        <dbReference type="Pfam" id="PF02441"/>
    </source>
</evidence>
<dbReference type="GO" id="GO:0016829">
    <property type="term" value="F:lyase activity"/>
    <property type="evidence" value="ECO:0007669"/>
    <property type="project" value="UniProtKB-KW"/>
</dbReference>
<feature type="domain" description="Flavoprotein" evidence="5">
    <location>
        <begin position="1"/>
        <end position="171"/>
    </location>
</feature>
<dbReference type="RefSeq" id="WP_101636837.1">
    <property type="nucleotide sequence ID" value="NZ_PKHU01000002.1"/>
</dbReference>
<comment type="caution">
    <text evidence="6">The sequence shown here is derived from an EMBL/GenBank/DDBJ whole genome shotgun (WGS) entry which is preliminary data.</text>
</comment>
<dbReference type="SUPFAM" id="SSF52507">
    <property type="entry name" value="Homo-oligomeric flavin-containing Cys decarboxylases, HFCD"/>
    <property type="match status" value="1"/>
</dbReference>
<dbReference type="Pfam" id="PF02441">
    <property type="entry name" value="Flavoprotein"/>
    <property type="match status" value="1"/>
</dbReference>
<sequence length="183" mass="20757">MRILLCITGASLVNLGLKLIPYIKKENELFIVLSKNAKIVLEKENNQIFNENNYKDVKFFDDDNIFEGPASGSFKIDKTIIAPCSINTLAKIHSGICDTLITRATAVALKERKKLILCVREMPFSTISLKQMYELSSQGVIISPPVLGSYAGFKNILEIENFILGKWLDLLDIKNEIYKRWEI</sequence>
<dbReference type="EMBL" id="PKHU01000002">
    <property type="protein sequence ID" value="PKZ29819.1"/>
    <property type="molecule type" value="Genomic_DNA"/>
</dbReference>
<evidence type="ECO:0000256" key="3">
    <source>
        <dbReference type="ARBA" id="ARBA00022643"/>
    </source>
</evidence>
<keyword evidence="1" id="KW-0637">Prenyltransferase</keyword>
<name>A0A2I1NBP8_9BACT</name>
<dbReference type="InterPro" id="IPR004507">
    <property type="entry name" value="UbiX-like"/>
</dbReference>
<proteinExistence type="predicted"/>
<dbReference type="Proteomes" id="UP000234639">
    <property type="component" value="Unassembled WGS sequence"/>
</dbReference>
<evidence type="ECO:0000313" key="6">
    <source>
        <dbReference type="EMBL" id="PKZ29819.1"/>
    </source>
</evidence>
<reference evidence="6 7" key="1">
    <citation type="submission" date="2017-12" db="EMBL/GenBank/DDBJ databases">
        <title>Phylogenetic diversity of female urinary microbiome.</title>
        <authorList>
            <person name="Thomas-White K."/>
            <person name="Wolfe A.J."/>
        </authorList>
    </citation>
    <scope>NUCLEOTIDE SEQUENCE [LARGE SCALE GENOMIC DNA]</scope>
    <source>
        <strain evidence="6 7">UMB0112</strain>
    </source>
</reference>
<evidence type="ECO:0000256" key="4">
    <source>
        <dbReference type="ARBA" id="ARBA00022679"/>
    </source>
</evidence>
<dbReference type="GO" id="GO:0004659">
    <property type="term" value="F:prenyltransferase activity"/>
    <property type="evidence" value="ECO:0007669"/>
    <property type="project" value="UniProtKB-KW"/>
</dbReference>
<keyword evidence="2" id="KW-0285">Flavoprotein</keyword>
<evidence type="ECO:0000256" key="2">
    <source>
        <dbReference type="ARBA" id="ARBA00022630"/>
    </source>
</evidence>
<gene>
    <name evidence="6" type="ORF">CYJ41_02710</name>
</gene>
<dbReference type="InterPro" id="IPR003382">
    <property type="entry name" value="Flavoprotein"/>
</dbReference>
<dbReference type="NCBIfam" id="TIGR00421">
    <property type="entry name" value="ubiX_pad"/>
    <property type="match status" value="1"/>
</dbReference>
<dbReference type="Gene3D" id="3.40.50.1950">
    <property type="entry name" value="Flavin prenyltransferase-like"/>
    <property type="match status" value="1"/>
</dbReference>
<keyword evidence="6" id="KW-0456">Lyase</keyword>
<keyword evidence="4" id="KW-0808">Transferase</keyword>
<accession>A0A2I1NBP8</accession>
<organism evidence="6 7">
    <name type="scientific">Campylobacter ureolyticus</name>
    <dbReference type="NCBI Taxonomy" id="827"/>
    <lineage>
        <taxon>Bacteria</taxon>
        <taxon>Pseudomonadati</taxon>
        <taxon>Campylobacterota</taxon>
        <taxon>Epsilonproteobacteria</taxon>
        <taxon>Campylobacterales</taxon>
        <taxon>Campylobacteraceae</taxon>
        <taxon>Campylobacter</taxon>
    </lineage>
</organism>
<keyword evidence="3" id="KW-0288">FMN</keyword>
<evidence type="ECO:0000313" key="7">
    <source>
        <dbReference type="Proteomes" id="UP000234639"/>
    </source>
</evidence>
<dbReference type="InterPro" id="IPR036551">
    <property type="entry name" value="Flavin_trans-like"/>
</dbReference>
<evidence type="ECO:0000256" key="1">
    <source>
        <dbReference type="ARBA" id="ARBA00022602"/>
    </source>
</evidence>